<dbReference type="InterPro" id="IPR057542">
    <property type="entry name" value="SNU71_RBD"/>
</dbReference>
<evidence type="ECO:0000259" key="15">
    <source>
        <dbReference type="SMART" id="SM00311"/>
    </source>
</evidence>
<keyword evidence="10" id="KW-0508">mRNA splicing</keyword>
<comment type="function">
    <text evidence="13">Component of the U1 snRNP particle, which recognizes and binds the 5'-splice site of pre-mRNA. Together with other non-snRNP factors, U1 snRNP forms the spliceosomal commitment complex, that targets pre-mRNA to the splicing pathway.</text>
</comment>
<name>A0A0A8L530_9SACH</name>
<comment type="subcellular location">
    <subcellularLocation>
        <location evidence="2">Cytoplasm</location>
    </subcellularLocation>
    <subcellularLocation>
        <location evidence="1">Nucleus</location>
    </subcellularLocation>
</comment>
<dbReference type="InterPro" id="IPR057543">
    <property type="entry name" value="SNU71_N"/>
</dbReference>
<dbReference type="Gene3D" id="1.20.1390.10">
    <property type="entry name" value="PWI domain"/>
    <property type="match status" value="1"/>
</dbReference>
<evidence type="ECO:0000256" key="2">
    <source>
        <dbReference type="ARBA" id="ARBA00004496"/>
    </source>
</evidence>
<organism evidence="16 17">
    <name type="scientific">Kluyveromyces dobzhanskii CBS 2104</name>
    <dbReference type="NCBI Taxonomy" id="1427455"/>
    <lineage>
        <taxon>Eukaryota</taxon>
        <taxon>Fungi</taxon>
        <taxon>Dikarya</taxon>
        <taxon>Ascomycota</taxon>
        <taxon>Saccharomycotina</taxon>
        <taxon>Saccharomycetes</taxon>
        <taxon>Saccharomycetales</taxon>
        <taxon>Saccharomycetaceae</taxon>
        <taxon>Kluyveromyces</taxon>
    </lineage>
</organism>
<evidence type="ECO:0000313" key="17">
    <source>
        <dbReference type="Proteomes" id="UP000031516"/>
    </source>
</evidence>
<dbReference type="SUPFAM" id="SSF48371">
    <property type="entry name" value="ARM repeat"/>
    <property type="match status" value="1"/>
</dbReference>
<evidence type="ECO:0000256" key="3">
    <source>
        <dbReference type="ARBA" id="ARBA00005544"/>
    </source>
</evidence>
<feature type="region of interest" description="Disordered" evidence="14">
    <location>
        <begin position="302"/>
        <end position="366"/>
    </location>
</feature>
<dbReference type="SMART" id="SM00311">
    <property type="entry name" value="PWI"/>
    <property type="match status" value="1"/>
</dbReference>
<dbReference type="GO" id="GO:0005681">
    <property type="term" value="C:spliceosomal complex"/>
    <property type="evidence" value="ECO:0007669"/>
    <property type="project" value="UniProtKB-KW"/>
</dbReference>
<keyword evidence="12" id="KW-0687">Ribonucleoprotein</keyword>
<dbReference type="Proteomes" id="UP000031516">
    <property type="component" value="Unassembled WGS sequence"/>
</dbReference>
<keyword evidence="6" id="KW-0507">mRNA processing</keyword>
<comment type="caution">
    <text evidence="16">The sequence shown here is derived from an EMBL/GenBank/DDBJ whole genome shotgun (WGS) entry which is preliminary data.</text>
</comment>
<dbReference type="GO" id="GO:0003723">
    <property type="term" value="F:RNA binding"/>
    <property type="evidence" value="ECO:0007669"/>
    <property type="project" value="UniProtKB-KW"/>
</dbReference>
<dbReference type="EMBL" id="CCBQ010000022">
    <property type="protein sequence ID" value="CDO93354.1"/>
    <property type="molecule type" value="Genomic_DNA"/>
</dbReference>
<dbReference type="GO" id="GO:0008380">
    <property type="term" value="P:RNA splicing"/>
    <property type="evidence" value="ECO:0007669"/>
    <property type="project" value="UniProtKB-KW"/>
</dbReference>
<comment type="similarity">
    <text evidence="3">Belongs to the SNU71 family.</text>
</comment>
<evidence type="ECO:0000256" key="14">
    <source>
        <dbReference type="SAM" id="MobiDB-lite"/>
    </source>
</evidence>
<keyword evidence="17" id="KW-1185">Reference proteome</keyword>
<feature type="compositionally biased region" description="Basic and acidic residues" evidence="14">
    <location>
        <begin position="470"/>
        <end position="487"/>
    </location>
</feature>
<dbReference type="GO" id="GO:0006397">
    <property type="term" value="P:mRNA processing"/>
    <property type="evidence" value="ECO:0007669"/>
    <property type="project" value="UniProtKB-KW"/>
</dbReference>
<keyword evidence="9" id="KW-0175">Coiled coil</keyword>
<sequence>MDTVLFVSPTLYSCKDSQNWESAVPKPGYVPILKSDLPKFQQTLQKANSTRQQDGDDASISEVAVTKSTDGSVATSSRFVELKAFLPISLEQQLHTVCLRQFPLGVGVKGIEKVMDKLDHLICNELKTSELPAQLIKRWSYLDCVNSWTVYMSFQDSIVGNYAEVIRLIEALFKEHPDGITLHTDENTKRYVADLEKGSSGIELEESVVEEFRTLLTVLRSEPGAGSSGQDRGAGNSSAVEYNVDLSALSDLPSSALDQLCKDIVEFRTRVITLEKEKRNKELAEEEKRRKQSLKQMFERIKISNGEGSGGGSELEDGPPESAVQEENDDDDDDDEDEDDDDDGTENYEAGDYEAEQKRVQADKDSQQQLYESMVKEFQDNLLVKFTALRQEHQYLQNYEAHLQKNKGSALKELLHAAADPHYDHRRQYKDSEARADEEDLARESEQASVRGTAEEQAQELEPGTSENAADSKIKLALKKAVEKEPQEPEEPQEVASPSTFQDKLKLLRESGVVEELVKEYLGVYEPDLVEYIFENMAEHESTEALEKELAETFDEDGPVLVGRIWDALQPEDS</sequence>
<evidence type="ECO:0000256" key="11">
    <source>
        <dbReference type="ARBA" id="ARBA00023242"/>
    </source>
</evidence>
<protein>
    <recommendedName>
        <fullName evidence="4">U1 small nuclear ribonucleoprotein component SNU71</fullName>
    </recommendedName>
</protein>
<keyword evidence="11" id="KW-0539">Nucleus</keyword>
<feature type="region of interest" description="Disordered" evidence="14">
    <location>
        <begin position="422"/>
        <end position="501"/>
    </location>
</feature>
<dbReference type="InterPro" id="IPR016024">
    <property type="entry name" value="ARM-type_fold"/>
</dbReference>
<keyword evidence="7" id="KW-0747">Spliceosome</keyword>
<evidence type="ECO:0000256" key="4">
    <source>
        <dbReference type="ARBA" id="ARBA00014280"/>
    </source>
</evidence>
<evidence type="ECO:0000256" key="1">
    <source>
        <dbReference type="ARBA" id="ARBA00004123"/>
    </source>
</evidence>
<dbReference type="OrthoDB" id="6275295at2759"/>
<dbReference type="GO" id="GO:0005737">
    <property type="term" value="C:cytoplasm"/>
    <property type="evidence" value="ECO:0007669"/>
    <property type="project" value="UniProtKB-SubCell"/>
</dbReference>
<evidence type="ECO:0000256" key="6">
    <source>
        <dbReference type="ARBA" id="ARBA00022664"/>
    </source>
</evidence>
<dbReference type="InterPro" id="IPR002483">
    <property type="entry name" value="PWI_dom"/>
</dbReference>
<keyword evidence="8" id="KW-0694">RNA-binding</keyword>
<feature type="compositionally biased region" description="Basic and acidic residues" evidence="14">
    <location>
        <begin position="355"/>
        <end position="366"/>
    </location>
</feature>
<feature type="domain" description="PWI" evidence="15">
    <location>
        <begin position="502"/>
        <end position="574"/>
    </location>
</feature>
<dbReference type="AlphaFoldDB" id="A0A0A8L530"/>
<evidence type="ECO:0000256" key="7">
    <source>
        <dbReference type="ARBA" id="ARBA00022728"/>
    </source>
</evidence>
<dbReference type="Pfam" id="PF24825">
    <property type="entry name" value="SNU71_RBD"/>
    <property type="match status" value="1"/>
</dbReference>
<accession>A0A0A8L530</accession>
<evidence type="ECO:0000256" key="13">
    <source>
        <dbReference type="ARBA" id="ARBA00025004"/>
    </source>
</evidence>
<evidence type="ECO:0000256" key="5">
    <source>
        <dbReference type="ARBA" id="ARBA00022490"/>
    </source>
</evidence>
<dbReference type="Pfam" id="PF24826">
    <property type="entry name" value="SNU71_N"/>
    <property type="match status" value="1"/>
</dbReference>
<evidence type="ECO:0000256" key="12">
    <source>
        <dbReference type="ARBA" id="ARBA00023274"/>
    </source>
</evidence>
<proteinExistence type="inferred from homology"/>
<reference evidence="16 17" key="1">
    <citation type="submission" date="2014-03" db="EMBL/GenBank/DDBJ databases">
        <title>The genome of Kluyveromyces dobzhanskii.</title>
        <authorList>
            <person name="Nystedt B."/>
            <person name="Astrom S."/>
        </authorList>
    </citation>
    <scope>NUCLEOTIDE SEQUENCE [LARGE SCALE GENOMIC DNA]</scope>
    <source>
        <strain evidence="16 17">CBS 2104</strain>
    </source>
</reference>
<evidence type="ECO:0000256" key="10">
    <source>
        <dbReference type="ARBA" id="ARBA00023187"/>
    </source>
</evidence>
<gene>
    <name evidence="16" type="ORF">KLDO_g1652</name>
</gene>
<evidence type="ECO:0000256" key="9">
    <source>
        <dbReference type="ARBA" id="ARBA00023054"/>
    </source>
</evidence>
<evidence type="ECO:0000256" key="8">
    <source>
        <dbReference type="ARBA" id="ARBA00022884"/>
    </source>
</evidence>
<evidence type="ECO:0000313" key="16">
    <source>
        <dbReference type="EMBL" id="CDO93354.1"/>
    </source>
</evidence>
<feature type="compositionally biased region" description="Acidic residues" evidence="14">
    <location>
        <begin position="314"/>
        <end position="354"/>
    </location>
</feature>
<keyword evidence="5" id="KW-0963">Cytoplasm</keyword>